<feature type="compositionally biased region" description="Low complexity" evidence="1">
    <location>
        <begin position="59"/>
        <end position="70"/>
    </location>
</feature>
<organism evidence="2 3">
    <name type="scientific">Rhodotorula taiwanensis</name>
    <dbReference type="NCBI Taxonomy" id="741276"/>
    <lineage>
        <taxon>Eukaryota</taxon>
        <taxon>Fungi</taxon>
        <taxon>Dikarya</taxon>
        <taxon>Basidiomycota</taxon>
        <taxon>Pucciniomycotina</taxon>
        <taxon>Microbotryomycetes</taxon>
        <taxon>Sporidiobolales</taxon>
        <taxon>Sporidiobolaceae</taxon>
        <taxon>Rhodotorula</taxon>
    </lineage>
</organism>
<accession>A0A2S5B4B2</accession>
<dbReference type="Proteomes" id="UP000237144">
    <property type="component" value="Unassembled WGS sequence"/>
</dbReference>
<feature type="compositionally biased region" description="Basic residues" evidence="1">
    <location>
        <begin position="77"/>
        <end position="91"/>
    </location>
</feature>
<feature type="non-terminal residue" evidence="2">
    <location>
        <position position="1"/>
    </location>
</feature>
<evidence type="ECO:0000256" key="1">
    <source>
        <dbReference type="SAM" id="MobiDB-lite"/>
    </source>
</evidence>
<name>A0A2S5B4B2_9BASI</name>
<keyword evidence="3" id="KW-1185">Reference proteome</keyword>
<dbReference type="AlphaFoldDB" id="A0A2S5B4B2"/>
<sequence>GRDRTVDSKCRRSPFDTRHPRDPSPPRLVIVPSQQFLQPQKTCSRTAARVSMSSTSGPAAAINGTTAAAAQPTSSKVKSRGQLKRLKKKQKGQGTTQPDEDAVTLDRPLEKPPST</sequence>
<protein>
    <submittedName>
        <fullName evidence="2">Uncharacterized protein</fullName>
    </submittedName>
</protein>
<feature type="compositionally biased region" description="Basic and acidic residues" evidence="1">
    <location>
        <begin position="1"/>
        <end position="24"/>
    </location>
</feature>
<feature type="non-terminal residue" evidence="2">
    <location>
        <position position="115"/>
    </location>
</feature>
<reference evidence="2 3" key="1">
    <citation type="journal article" date="2018" name="Front. Microbiol.">
        <title>Prospects for Fungal Bioremediation of Acidic Radioactive Waste Sites: Characterization and Genome Sequence of Rhodotorula taiwanensis MD1149.</title>
        <authorList>
            <person name="Tkavc R."/>
            <person name="Matrosova V.Y."/>
            <person name="Grichenko O.E."/>
            <person name="Gostincar C."/>
            <person name="Volpe R.P."/>
            <person name="Klimenkova P."/>
            <person name="Gaidamakova E.K."/>
            <person name="Zhou C.E."/>
            <person name="Stewart B.J."/>
            <person name="Lyman M.G."/>
            <person name="Malfatti S.A."/>
            <person name="Rubinfeld B."/>
            <person name="Courtot M."/>
            <person name="Singh J."/>
            <person name="Dalgard C.L."/>
            <person name="Hamilton T."/>
            <person name="Frey K.G."/>
            <person name="Gunde-Cimerman N."/>
            <person name="Dugan L."/>
            <person name="Daly M.J."/>
        </authorList>
    </citation>
    <scope>NUCLEOTIDE SEQUENCE [LARGE SCALE GENOMIC DNA]</scope>
    <source>
        <strain evidence="2 3">MD1149</strain>
    </source>
</reference>
<proteinExistence type="predicted"/>
<evidence type="ECO:0000313" key="2">
    <source>
        <dbReference type="EMBL" id="POY71608.1"/>
    </source>
</evidence>
<comment type="caution">
    <text evidence="2">The sequence shown here is derived from an EMBL/GenBank/DDBJ whole genome shotgun (WGS) entry which is preliminary data.</text>
</comment>
<feature type="region of interest" description="Disordered" evidence="1">
    <location>
        <begin position="1"/>
        <end position="115"/>
    </location>
</feature>
<gene>
    <name evidence="2" type="ORF">BMF94_5393</name>
</gene>
<dbReference type="EMBL" id="PJQD01000076">
    <property type="protein sequence ID" value="POY71608.1"/>
    <property type="molecule type" value="Genomic_DNA"/>
</dbReference>
<evidence type="ECO:0000313" key="3">
    <source>
        <dbReference type="Proteomes" id="UP000237144"/>
    </source>
</evidence>
<feature type="compositionally biased region" description="Polar residues" evidence="1">
    <location>
        <begin position="32"/>
        <end position="57"/>
    </location>
</feature>